<dbReference type="EMBL" id="CCMZ01000075">
    <property type="protein sequence ID" value="CDX28167.1"/>
    <property type="molecule type" value="Genomic_DNA"/>
</dbReference>
<evidence type="ECO:0000313" key="7">
    <source>
        <dbReference type="Proteomes" id="UP000045285"/>
    </source>
</evidence>
<dbReference type="GO" id="GO:0046872">
    <property type="term" value="F:metal ion binding"/>
    <property type="evidence" value="ECO:0007669"/>
    <property type="project" value="UniProtKB-KW"/>
</dbReference>
<keyword evidence="7" id="KW-1185">Reference proteome</keyword>
<evidence type="ECO:0000256" key="2">
    <source>
        <dbReference type="ARBA" id="ARBA00022723"/>
    </source>
</evidence>
<keyword evidence="5" id="KW-0119">Carbohydrate metabolism</keyword>
<dbReference type="InterPro" id="IPR006879">
    <property type="entry name" value="YdjC-like"/>
</dbReference>
<organism evidence="6 7">
    <name type="scientific">Mesorhizobium plurifarium</name>
    <dbReference type="NCBI Taxonomy" id="69974"/>
    <lineage>
        <taxon>Bacteria</taxon>
        <taxon>Pseudomonadati</taxon>
        <taxon>Pseudomonadota</taxon>
        <taxon>Alphaproteobacteria</taxon>
        <taxon>Hyphomicrobiales</taxon>
        <taxon>Phyllobacteriaceae</taxon>
        <taxon>Mesorhizobium</taxon>
    </lineage>
</organism>
<dbReference type="STRING" id="69974.MPLDJ20_60562"/>
<dbReference type="AlphaFoldDB" id="A0A090ED71"/>
<sequence length="273" mass="29120">MTRSIRLIADDYGLAPGVSGAILDLIARGRLTGTSCMTGLPEWEEAAARIRPFCRRAAVGLHLTLTDQIAATGSSSLAPEGKLPGLAALALPVRRGRIDERDIHAELDAQYDRFTEALAGPPDHIDGHQHVHFLPAVRNWLLARFGAAAHKPALRGAPGLPGLDPAAAKIAAIATLAAGFNSAMRRAGFSVMTPLSGIYDWRQPEKFASTLRGAVDTLPEQGLFMCHPGHLDDILRARDPMHGAREVEFTVLSSEDFGASLDKAGARVMDGRA</sequence>
<dbReference type="Proteomes" id="UP000045285">
    <property type="component" value="Unassembled WGS sequence"/>
</dbReference>
<keyword evidence="3" id="KW-0378">Hydrolase</keyword>
<proteinExistence type="predicted"/>
<dbReference type="Gene3D" id="3.20.20.370">
    <property type="entry name" value="Glycoside hydrolase/deacetylase"/>
    <property type="match status" value="1"/>
</dbReference>
<dbReference type="GO" id="GO:0016787">
    <property type="term" value="F:hydrolase activity"/>
    <property type="evidence" value="ECO:0007669"/>
    <property type="project" value="UniProtKB-KW"/>
</dbReference>
<evidence type="ECO:0000256" key="3">
    <source>
        <dbReference type="ARBA" id="ARBA00022801"/>
    </source>
</evidence>
<dbReference type="CDD" id="cd10807">
    <property type="entry name" value="YdjC_like_3"/>
    <property type="match status" value="1"/>
</dbReference>
<dbReference type="SUPFAM" id="SSF88713">
    <property type="entry name" value="Glycoside hydrolase/deacetylase"/>
    <property type="match status" value="1"/>
</dbReference>
<accession>A0A090ED71</accession>
<evidence type="ECO:0000256" key="1">
    <source>
        <dbReference type="ARBA" id="ARBA00001946"/>
    </source>
</evidence>
<gene>
    <name evidence="6" type="ORF">MPL3356_80083</name>
</gene>
<dbReference type="PANTHER" id="PTHR31609">
    <property type="entry name" value="YDJC DEACETYLASE FAMILY MEMBER"/>
    <property type="match status" value="1"/>
</dbReference>
<dbReference type="PANTHER" id="PTHR31609:SF1">
    <property type="entry name" value="CARBOHYDRATE DEACETYLASE"/>
    <property type="match status" value="1"/>
</dbReference>
<dbReference type="Pfam" id="PF04794">
    <property type="entry name" value="YdjC"/>
    <property type="match status" value="1"/>
</dbReference>
<comment type="cofactor">
    <cofactor evidence="1">
        <name>Mg(2+)</name>
        <dbReference type="ChEBI" id="CHEBI:18420"/>
    </cofactor>
</comment>
<protein>
    <submittedName>
        <fullName evidence="6">YdjC family protein</fullName>
    </submittedName>
</protein>
<keyword evidence="2" id="KW-0479">Metal-binding</keyword>
<keyword evidence="4" id="KW-0460">Magnesium</keyword>
<evidence type="ECO:0000256" key="4">
    <source>
        <dbReference type="ARBA" id="ARBA00022842"/>
    </source>
</evidence>
<evidence type="ECO:0000313" key="6">
    <source>
        <dbReference type="EMBL" id="CDX28167.1"/>
    </source>
</evidence>
<reference evidence="7" key="1">
    <citation type="submission" date="2014-08" db="EMBL/GenBank/DDBJ databases">
        <authorList>
            <person name="Moulin L."/>
        </authorList>
    </citation>
    <scope>NUCLEOTIDE SEQUENCE [LARGE SCALE GENOMIC DNA]</scope>
</reference>
<evidence type="ECO:0000256" key="5">
    <source>
        <dbReference type="ARBA" id="ARBA00023277"/>
    </source>
</evidence>
<dbReference type="GO" id="GO:0019213">
    <property type="term" value="F:deacetylase activity"/>
    <property type="evidence" value="ECO:0007669"/>
    <property type="project" value="TreeGrafter"/>
</dbReference>
<name>A0A090ED71_MESPL</name>
<dbReference type="InterPro" id="IPR011330">
    <property type="entry name" value="Glyco_hydro/deAcase_b/a-brl"/>
</dbReference>
<dbReference type="GO" id="GO:0005975">
    <property type="term" value="P:carbohydrate metabolic process"/>
    <property type="evidence" value="ECO:0007669"/>
    <property type="project" value="InterPro"/>
</dbReference>